<keyword evidence="10" id="KW-0238">DNA-binding</keyword>
<evidence type="ECO:0000313" key="12">
    <source>
        <dbReference type="EMBL" id="BDQ35483.1"/>
    </source>
</evidence>
<evidence type="ECO:0000256" key="1">
    <source>
        <dbReference type="ARBA" id="ARBA00004496"/>
    </source>
</evidence>
<dbReference type="Gene3D" id="1.10.10.10">
    <property type="entry name" value="Winged helix-like DNA-binding domain superfamily/Winged helix DNA-binding domain"/>
    <property type="match status" value="1"/>
</dbReference>
<dbReference type="CDD" id="cd07153">
    <property type="entry name" value="Fur_like"/>
    <property type="match status" value="1"/>
</dbReference>
<proteinExistence type="inferred from homology"/>
<sequence length="146" mass="16809">MKTPQDAFSDYLTDQNLKMTPQRRLILETMLKQGDHVSSEELYARVKKKDPSIGQATVYRTLKLLSDSGLVEPLDFADGVTRYEPSYGKEHHDHLICERCGKNIEIMDETIERRQEAIAREHGFTLCSHKMYLYGVCPDCRKKGEA</sequence>
<organism evidence="12 13">
    <name type="scientific">Pseudodesulfovibrio portus</name>
    <dbReference type="NCBI Taxonomy" id="231439"/>
    <lineage>
        <taxon>Bacteria</taxon>
        <taxon>Pseudomonadati</taxon>
        <taxon>Thermodesulfobacteriota</taxon>
        <taxon>Desulfovibrionia</taxon>
        <taxon>Desulfovibrionales</taxon>
        <taxon>Desulfovibrionaceae</taxon>
    </lineage>
</organism>
<keyword evidence="8" id="KW-0862">Zinc</keyword>
<dbReference type="Pfam" id="PF01475">
    <property type="entry name" value="FUR"/>
    <property type="match status" value="1"/>
</dbReference>
<keyword evidence="5" id="KW-0963">Cytoplasm</keyword>
<dbReference type="InterPro" id="IPR002481">
    <property type="entry name" value="FUR"/>
</dbReference>
<evidence type="ECO:0000256" key="4">
    <source>
        <dbReference type="ARBA" id="ARBA00020910"/>
    </source>
</evidence>
<dbReference type="InterPro" id="IPR043135">
    <property type="entry name" value="Fur_C"/>
</dbReference>
<dbReference type="SUPFAM" id="SSF46785">
    <property type="entry name" value="Winged helix' DNA-binding domain"/>
    <property type="match status" value="1"/>
</dbReference>
<comment type="subunit">
    <text evidence="3">Homodimer.</text>
</comment>
<evidence type="ECO:0000256" key="5">
    <source>
        <dbReference type="ARBA" id="ARBA00022490"/>
    </source>
</evidence>
<evidence type="ECO:0000256" key="9">
    <source>
        <dbReference type="ARBA" id="ARBA00023015"/>
    </source>
</evidence>
<dbReference type="RefSeq" id="WP_264982378.1">
    <property type="nucleotide sequence ID" value="NZ_AP026708.1"/>
</dbReference>
<dbReference type="PANTHER" id="PTHR33202">
    <property type="entry name" value="ZINC UPTAKE REGULATION PROTEIN"/>
    <property type="match status" value="1"/>
</dbReference>
<evidence type="ECO:0000256" key="6">
    <source>
        <dbReference type="ARBA" id="ARBA00022491"/>
    </source>
</evidence>
<evidence type="ECO:0000256" key="10">
    <source>
        <dbReference type="ARBA" id="ARBA00023125"/>
    </source>
</evidence>
<accession>A0ABM8AVI6</accession>
<keyword evidence="11" id="KW-0804">Transcription</keyword>
<dbReference type="Proteomes" id="UP001061361">
    <property type="component" value="Chromosome"/>
</dbReference>
<comment type="similarity">
    <text evidence="2">Belongs to the Fur family.</text>
</comment>
<keyword evidence="7" id="KW-0479">Metal-binding</keyword>
<dbReference type="InterPro" id="IPR036388">
    <property type="entry name" value="WH-like_DNA-bd_sf"/>
</dbReference>
<keyword evidence="13" id="KW-1185">Reference proteome</keyword>
<evidence type="ECO:0000256" key="8">
    <source>
        <dbReference type="ARBA" id="ARBA00022833"/>
    </source>
</evidence>
<gene>
    <name evidence="12" type="ORF">JCM14722_30250</name>
</gene>
<keyword evidence="6" id="KW-0678">Repressor</keyword>
<dbReference type="InterPro" id="IPR036390">
    <property type="entry name" value="WH_DNA-bd_sf"/>
</dbReference>
<evidence type="ECO:0000256" key="3">
    <source>
        <dbReference type="ARBA" id="ARBA00011738"/>
    </source>
</evidence>
<evidence type="ECO:0000256" key="7">
    <source>
        <dbReference type="ARBA" id="ARBA00022723"/>
    </source>
</evidence>
<protein>
    <recommendedName>
        <fullName evidence="4">Ferric uptake regulation protein</fullName>
    </recommendedName>
</protein>
<dbReference type="EMBL" id="AP026708">
    <property type="protein sequence ID" value="BDQ35483.1"/>
    <property type="molecule type" value="Genomic_DNA"/>
</dbReference>
<evidence type="ECO:0000256" key="2">
    <source>
        <dbReference type="ARBA" id="ARBA00007957"/>
    </source>
</evidence>
<evidence type="ECO:0000256" key="11">
    <source>
        <dbReference type="ARBA" id="ARBA00023163"/>
    </source>
</evidence>
<reference evidence="12" key="1">
    <citation type="submission" date="2022-08" db="EMBL/GenBank/DDBJ databases">
        <title>Genome Sequence of the sulphate-reducing bacterium, Pseudodesulfovibrio portus JCM14722.</title>
        <authorList>
            <person name="Kondo R."/>
            <person name="Kataoka T."/>
        </authorList>
    </citation>
    <scope>NUCLEOTIDE SEQUENCE</scope>
    <source>
        <strain evidence="12">JCM 14722</strain>
    </source>
</reference>
<dbReference type="PANTHER" id="PTHR33202:SF2">
    <property type="entry name" value="FERRIC UPTAKE REGULATION PROTEIN"/>
    <property type="match status" value="1"/>
</dbReference>
<name>A0ABM8AVI6_9BACT</name>
<dbReference type="Gene3D" id="3.30.1490.190">
    <property type="match status" value="1"/>
</dbReference>
<keyword evidence="9" id="KW-0805">Transcription regulation</keyword>
<evidence type="ECO:0000313" key="13">
    <source>
        <dbReference type="Proteomes" id="UP001061361"/>
    </source>
</evidence>
<comment type="subcellular location">
    <subcellularLocation>
        <location evidence="1">Cytoplasm</location>
    </subcellularLocation>
</comment>